<dbReference type="NCBIfam" id="NF000582">
    <property type="entry name" value="PRK00006.1"/>
    <property type="match status" value="1"/>
</dbReference>
<dbReference type="GO" id="GO:0009245">
    <property type="term" value="P:lipid A biosynthetic process"/>
    <property type="evidence" value="ECO:0007669"/>
    <property type="project" value="UniProtKB-KW"/>
</dbReference>
<protein>
    <recommendedName>
        <fullName evidence="2">3-hydroxyacyl-[acyl-carrier-protein] dehydratase</fullName>
        <ecNumber evidence="2">4.2.1.59</ecNumber>
    </recommendedName>
</protein>
<sequence>MKDIQELLPHRKPFLFVDELLEVSEEKIIGKRTYTPEEFFFPGHFPEYPVVPGVILVETMAQCGGAGVRQLGSLGDDTLFFLAAIEKAKFRRQVRPNETIRMEISNDRISARMIKQSGKCYVDDELACEASWLCLVGDKA</sequence>
<dbReference type="InterPro" id="IPR029069">
    <property type="entry name" value="HotDog_dom_sf"/>
</dbReference>
<evidence type="ECO:0000256" key="4">
    <source>
        <dbReference type="ARBA" id="ARBA00022516"/>
    </source>
</evidence>
<evidence type="ECO:0000313" key="9">
    <source>
        <dbReference type="EMBL" id="ORC36645.1"/>
    </source>
</evidence>
<keyword evidence="7" id="KW-0456">Lyase</keyword>
<reference evidence="9 10" key="1">
    <citation type="submission" date="2017-03" db="EMBL/GenBank/DDBJ databases">
        <title>Draft Genome sequence of Marispirochaeta sp. strain JC444.</title>
        <authorList>
            <person name="Shivani Y."/>
            <person name="Subhash Y."/>
            <person name="Sasikala C."/>
            <person name="Ramana C."/>
        </authorList>
    </citation>
    <scope>NUCLEOTIDE SEQUENCE [LARGE SCALE GENOMIC DNA]</scope>
    <source>
        <strain evidence="9 10">JC444</strain>
    </source>
</reference>
<evidence type="ECO:0000256" key="5">
    <source>
        <dbReference type="ARBA" id="ARBA00022556"/>
    </source>
</evidence>
<dbReference type="GO" id="GO:0019171">
    <property type="term" value="F:(3R)-hydroxyacyl-[acyl-carrier-protein] dehydratase activity"/>
    <property type="evidence" value="ECO:0007669"/>
    <property type="project" value="UniProtKB-EC"/>
</dbReference>
<dbReference type="EMBL" id="MWQY01000005">
    <property type="protein sequence ID" value="ORC36645.1"/>
    <property type="molecule type" value="Genomic_DNA"/>
</dbReference>
<comment type="subcellular location">
    <subcellularLocation>
        <location evidence="1">Cytoplasm</location>
    </subcellularLocation>
</comment>
<dbReference type="GO" id="GO:0005737">
    <property type="term" value="C:cytoplasm"/>
    <property type="evidence" value="ECO:0007669"/>
    <property type="project" value="UniProtKB-SubCell"/>
</dbReference>
<evidence type="ECO:0000256" key="7">
    <source>
        <dbReference type="ARBA" id="ARBA00023239"/>
    </source>
</evidence>
<proteinExistence type="predicted"/>
<evidence type="ECO:0000256" key="2">
    <source>
        <dbReference type="ARBA" id="ARBA00013167"/>
    </source>
</evidence>
<dbReference type="Gene3D" id="3.10.129.10">
    <property type="entry name" value="Hotdog Thioesterase"/>
    <property type="match status" value="1"/>
</dbReference>
<keyword evidence="3" id="KW-0963">Cytoplasm</keyword>
<gene>
    <name evidence="9" type="ORF">B4O97_06155</name>
</gene>
<evidence type="ECO:0000313" key="10">
    <source>
        <dbReference type="Proteomes" id="UP000192343"/>
    </source>
</evidence>
<comment type="function">
    <text evidence="8">Involved in unsaturated fatty acids biosynthesis. Catalyzes the dehydration of short chain beta-hydroxyacyl-ACPs and long chain saturated and unsaturated beta-hydroxyacyl-ACPs.</text>
</comment>
<dbReference type="SUPFAM" id="SSF54637">
    <property type="entry name" value="Thioesterase/thiol ester dehydrase-isomerase"/>
    <property type="match status" value="1"/>
</dbReference>
<dbReference type="STRING" id="1963862.B4O97_06155"/>
<evidence type="ECO:0000256" key="6">
    <source>
        <dbReference type="ARBA" id="ARBA00023098"/>
    </source>
</evidence>
<dbReference type="InterPro" id="IPR013114">
    <property type="entry name" value="FabA_FabZ"/>
</dbReference>
<keyword evidence="5" id="KW-0441">Lipid A biosynthesis</keyword>
<name>A0A1Y1S0F6_9SPIO</name>
<accession>A0A1Y1S0F6</accession>
<dbReference type="EC" id="4.2.1.59" evidence="2"/>
<dbReference type="RefSeq" id="WP_083049229.1">
    <property type="nucleotide sequence ID" value="NZ_MWQY01000005.1"/>
</dbReference>
<dbReference type="Pfam" id="PF07977">
    <property type="entry name" value="FabA"/>
    <property type="match status" value="1"/>
</dbReference>
<evidence type="ECO:0000256" key="1">
    <source>
        <dbReference type="ARBA" id="ARBA00004496"/>
    </source>
</evidence>
<dbReference type="AlphaFoldDB" id="A0A1Y1S0F6"/>
<keyword evidence="10" id="KW-1185">Reference proteome</keyword>
<keyword evidence="4" id="KW-0444">Lipid biosynthesis</keyword>
<dbReference type="Proteomes" id="UP000192343">
    <property type="component" value="Unassembled WGS sequence"/>
</dbReference>
<dbReference type="CDD" id="cd01288">
    <property type="entry name" value="FabZ"/>
    <property type="match status" value="1"/>
</dbReference>
<comment type="caution">
    <text evidence="9">The sequence shown here is derived from an EMBL/GenBank/DDBJ whole genome shotgun (WGS) entry which is preliminary data.</text>
</comment>
<keyword evidence="6" id="KW-0443">Lipid metabolism</keyword>
<dbReference type="FunFam" id="3.10.129.10:FF:000001">
    <property type="entry name" value="3-hydroxyacyl-[acyl-carrier-protein] dehydratase FabZ"/>
    <property type="match status" value="1"/>
</dbReference>
<evidence type="ECO:0000256" key="8">
    <source>
        <dbReference type="ARBA" id="ARBA00025049"/>
    </source>
</evidence>
<organism evidence="9 10">
    <name type="scientific">Marispirochaeta aestuarii</name>
    <dbReference type="NCBI Taxonomy" id="1963862"/>
    <lineage>
        <taxon>Bacteria</taxon>
        <taxon>Pseudomonadati</taxon>
        <taxon>Spirochaetota</taxon>
        <taxon>Spirochaetia</taxon>
        <taxon>Spirochaetales</taxon>
        <taxon>Spirochaetaceae</taxon>
        <taxon>Marispirochaeta</taxon>
    </lineage>
</organism>
<dbReference type="GO" id="GO:0016020">
    <property type="term" value="C:membrane"/>
    <property type="evidence" value="ECO:0007669"/>
    <property type="project" value="GOC"/>
</dbReference>
<dbReference type="PANTHER" id="PTHR30272">
    <property type="entry name" value="3-HYDROXYACYL-[ACYL-CARRIER-PROTEIN] DEHYDRATASE"/>
    <property type="match status" value="1"/>
</dbReference>
<dbReference type="OrthoDB" id="9772788at2"/>
<evidence type="ECO:0000256" key="3">
    <source>
        <dbReference type="ARBA" id="ARBA00022490"/>
    </source>
</evidence>
<dbReference type="PANTHER" id="PTHR30272:SF1">
    <property type="entry name" value="3-HYDROXYACYL-[ACYL-CARRIER-PROTEIN] DEHYDRATASE"/>
    <property type="match status" value="1"/>
</dbReference>